<dbReference type="Gene3D" id="1.20.1250.20">
    <property type="entry name" value="MFS general substrate transporter like domains"/>
    <property type="match status" value="1"/>
</dbReference>
<feature type="transmembrane region" description="Helical" evidence="5">
    <location>
        <begin position="322"/>
        <end position="340"/>
    </location>
</feature>
<protein>
    <submittedName>
        <fullName evidence="7">Predicted arabinose efflux permease, MFS family</fullName>
    </submittedName>
</protein>
<dbReference type="InterPro" id="IPR036259">
    <property type="entry name" value="MFS_trans_sf"/>
</dbReference>
<feature type="transmembrane region" description="Helical" evidence="5">
    <location>
        <begin position="447"/>
        <end position="468"/>
    </location>
</feature>
<dbReference type="PANTHER" id="PTHR23508:SF10">
    <property type="entry name" value="CARBOXYLIC ACID TRANSPORTER PROTEIN HOMOLOG"/>
    <property type="match status" value="1"/>
</dbReference>
<dbReference type="Proteomes" id="UP000198386">
    <property type="component" value="Unassembled WGS sequence"/>
</dbReference>
<evidence type="ECO:0000256" key="1">
    <source>
        <dbReference type="ARBA" id="ARBA00004651"/>
    </source>
</evidence>
<dbReference type="AlphaFoldDB" id="A0A239BMM1"/>
<feature type="transmembrane region" description="Helical" evidence="5">
    <location>
        <begin position="286"/>
        <end position="310"/>
    </location>
</feature>
<evidence type="ECO:0000256" key="4">
    <source>
        <dbReference type="ARBA" id="ARBA00023136"/>
    </source>
</evidence>
<dbReference type="GO" id="GO:0046943">
    <property type="term" value="F:carboxylic acid transmembrane transporter activity"/>
    <property type="evidence" value="ECO:0007669"/>
    <property type="project" value="TreeGrafter"/>
</dbReference>
<evidence type="ECO:0000313" key="7">
    <source>
        <dbReference type="EMBL" id="SNS08598.1"/>
    </source>
</evidence>
<dbReference type="OrthoDB" id="9787026at2"/>
<dbReference type="PROSITE" id="PS50850">
    <property type="entry name" value="MFS"/>
    <property type="match status" value="1"/>
</dbReference>
<feature type="transmembrane region" description="Helical" evidence="5">
    <location>
        <begin position="352"/>
        <end position="371"/>
    </location>
</feature>
<feature type="transmembrane region" description="Helical" evidence="5">
    <location>
        <begin position="383"/>
        <end position="403"/>
    </location>
</feature>
<dbReference type="Pfam" id="PF00083">
    <property type="entry name" value="Sugar_tr"/>
    <property type="match status" value="1"/>
</dbReference>
<feature type="transmembrane region" description="Helical" evidence="5">
    <location>
        <begin position="195"/>
        <end position="214"/>
    </location>
</feature>
<proteinExistence type="predicted"/>
<feature type="transmembrane region" description="Helical" evidence="5">
    <location>
        <begin position="127"/>
        <end position="147"/>
    </location>
</feature>
<evidence type="ECO:0000256" key="3">
    <source>
        <dbReference type="ARBA" id="ARBA00022989"/>
    </source>
</evidence>
<keyword evidence="2 5" id="KW-0812">Transmembrane</keyword>
<dbReference type="RefSeq" id="WP_089403019.1">
    <property type="nucleotide sequence ID" value="NZ_FZOH01000002.1"/>
</dbReference>
<organism evidence="7 8">
    <name type="scientific">Geodermatophilus saharensis</name>
    <dbReference type="NCBI Taxonomy" id="1137994"/>
    <lineage>
        <taxon>Bacteria</taxon>
        <taxon>Bacillati</taxon>
        <taxon>Actinomycetota</taxon>
        <taxon>Actinomycetes</taxon>
        <taxon>Geodermatophilales</taxon>
        <taxon>Geodermatophilaceae</taxon>
        <taxon>Geodermatophilus</taxon>
    </lineage>
</organism>
<dbReference type="EMBL" id="FZOH01000002">
    <property type="protein sequence ID" value="SNS08598.1"/>
    <property type="molecule type" value="Genomic_DNA"/>
</dbReference>
<sequence length="501" mass="53768">MTSVSKPAEAPGAIRSLIPARIDRLPWSPFHTRMVVALGVAWILDGLEITVASSVTAVLTEPDTLDFTAAQAGLIATVYLLGEVFGALLFGNLSDRLGRRNLFMITLAVYLVGSGLTALTLGNGTGWVWFLYLTRFVAGMGIGGEYAAINSAIDELIPARYRGRVDIAVNGTYWGGAVLGTLGTFVFLNVVDVSLGWRLAFLLGPVLGLVILVVRRHLPESPRWQVMHGREREAEESISLIEREVEHGGTRLPEVDESRAIELTPATDIGYLALLRVLFREFPGRAVLGATLMITQSFLYNAIFFTYALVLTDFFDVDSGSVPLFFIAFAVGNLAGPFVLGHLFDTVGRRRMIAFTYVLSGVLLAITAVLFQAGVLNAITQTIAWSIIFFFASAGASSAYLTVSEIFPLEVRAKAIAVFFAIAQLFGAFGPWFYGKLIGEGESTGPLFVGYLIGAGVMVLGGVVAAFLGVDAEGKSLEDVATPLAARRPGTRVEGAARPRS</sequence>
<keyword evidence="8" id="KW-1185">Reference proteome</keyword>
<feature type="transmembrane region" description="Helical" evidence="5">
    <location>
        <begin position="415"/>
        <end position="435"/>
    </location>
</feature>
<feature type="transmembrane region" description="Helical" evidence="5">
    <location>
        <begin position="34"/>
        <end position="57"/>
    </location>
</feature>
<feature type="transmembrane region" description="Helical" evidence="5">
    <location>
        <begin position="102"/>
        <end position="121"/>
    </location>
</feature>
<evidence type="ECO:0000259" key="6">
    <source>
        <dbReference type="PROSITE" id="PS50850"/>
    </source>
</evidence>
<dbReference type="InterPro" id="IPR005828">
    <property type="entry name" value="MFS_sugar_transport-like"/>
</dbReference>
<evidence type="ECO:0000256" key="2">
    <source>
        <dbReference type="ARBA" id="ARBA00022692"/>
    </source>
</evidence>
<comment type="subcellular location">
    <subcellularLocation>
        <location evidence="1">Cell membrane</location>
        <topology evidence="1">Multi-pass membrane protein</topology>
    </subcellularLocation>
</comment>
<keyword evidence="3 5" id="KW-1133">Transmembrane helix</keyword>
<dbReference type="GO" id="GO:0005886">
    <property type="term" value="C:plasma membrane"/>
    <property type="evidence" value="ECO:0007669"/>
    <property type="project" value="UniProtKB-SubCell"/>
</dbReference>
<feature type="transmembrane region" description="Helical" evidence="5">
    <location>
        <begin position="69"/>
        <end position="90"/>
    </location>
</feature>
<feature type="domain" description="Major facilitator superfamily (MFS) profile" evidence="6">
    <location>
        <begin position="34"/>
        <end position="473"/>
    </location>
</feature>
<evidence type="ECO:0000256" key="5">
    <source>
        <dbReference type="SAM" id="Phobius"/>
    </source>
</evidence>
<reference evidence="8" key="1">
    <citation type="submission" date="2017-06" db="EMBL/GenBank/DDBJ databases">
        <authorList>
            <person name="Varghese N."/>
            <person name="Submissions S."/>
        </authorList>
    </citation>
    <scope>NUCLEOTIDE SEQUENCE [LARGE SCALE GENOMIC DNA]</scope>
    <source>
        <strain evidence="8">DSM 45423</strain>
    </source>
</reference>
<dbReference type="CDD" id="cd17316">
    <property type="entry name" value="MFS_SV2_like"/>
    <property type="match status" value="1"/>
</dbReference>
<keyword evidence="4 5" id="KW-0472">Membrane</keyword>
<evidence type="ECO:0000313" key="8">
    <source>
        <dbReference type="Proteomes" id="UP000198386"/>
    </source>
</evidence>
<accession>A0A239BMM1</accession>
<dbReference type="SUPFAM" id="SSF103473">
    <property type="entry name" value="MFS general substrate transporter"/>
    <property type="match status" value="1"/>
</dbReference>
<feature type="transmembrane region" description="Helical" evidence="5">
    <location>
        <begin position="167"/>
        <end position="189"/>
    </location>
</feature>
<name>A0A239BMM1_9ACTN</name>
<dbReference type="PANTHER" id="PTHR23508">
    <property type="entry name" value="CARBOXYLIC ACID TRANSPORTER PROTEIN HOMOLOG"/>
    <property type="match status" value="1"/>
</dbReference>
<gene>
    <name evidence="7" type="ORF">SAMN04488107_1274</name>
</gene>
<dbReference type="InterPro" id="IPR020846">
    <property type="entry name" value="MFS_dom"/>
</dbReference>